<evidence type="ECO:0000313" key="2">
    <source>
        <dbReference type="EMBL" id="KAB5590046.1"/>
    </source>
</evidence>
<gene>
    <name evidence="2" type="ORF">CTheo_6518</name>
</gene>
<protein>
    <submittedName>
        <fullName evidence="2">F-box-like domain containing protein</fullName>
    </submittedName>
</protein>
<sequence>MIAEMIAELDAAGNRLNTAIKRYLIACLTIQNYLQKANAGTQELSIRAASELPSFASRESKIHRARQATGWIRNQSPTNVPINSLPPEILSRIFHLVLQLGHHPCTNAFNRRHLPDQDTCLISKYPDLLTHVCSRWRQVAIGDSTLWSHIDITPVLSLGSTGQKLIDRAKVYAARAGQLLLNIDIIERTGTGRLDDGPSSDEMGTSGATNDSEGYWSYDLEGHLKLPRTSPYDLLEKLLYPLTILRLGGWHIDWNSSVYHGLTELHLISVGTDSVHRIWKSELVGILRSSPALRVFRFDLEIINEKSSTDHVGPVRLDNLEVLSLVSINRPRGELGTLLGLFTPGSKPLQLSIDHRLINASSSLPTSFKQFLARSNVTKIQLRAGAGDSLMALPPKLLSLSPIIQELAFTYFSYDGSTPNSQPLRHHLDALYMMRCRIPPKNAILQLIKENSFQKVVFYDCKFVGREHLPHFELKKDIQKLLSEFCPVVQVLSGDDPSPDWDPSALEDPKRYR</sequence>
<name>A0A5N5QF17_9AGAM</name>
<proteinExistence type="predicted"/>
<dbReference type="Pfam" id="PF12937">
    <property type="entry name" value="F-box-like"/>
    <property type="match status" value="1"/>
</dbReference>
<feature type="domain" description="F-box" evidence="1">
    <location>
        <begin position="82"/>
        <end position="152"/>
    </location>
</feature>
<keyword evidence="3" id="KW-1185">Reference proteome</keyword>
<evidence type="ECO:0000259" key="1">
    <source>
        <dbReference type="Pfam" id="PF12937"/>
    </source>
</evidence>
<comment type="caution">
    <text evidence="2">The sequence shown here is derived from an EMBL/GenBank/DDBJ whole genome shotgun (WGS) entry which is preliminary data.</text>
</comment>
<dbReference type="OrthoDB" id="3229088at2759"/>
<dbReference type="EMBL" id="SSOP01000204">
    <property type="protein sequence ID" value="KAB5590046.1"/>
    <property type="molecule type" value="Genomic_DNA"/>
</dbReference>
<dbReference type="AlphaFoldDB" id="A0A5N5QF17"/>
<dbReference type="InterPro" id="IPR001810">
    <property type="entry name" value="F-box_dom"/>
</dbReference>
<reference evidence="2 3" key="1">
    <citation type="journal article" date="2019" name="Fungal Biol. Biotechnol.">
        <title>Draft genome sequence of fastidious pathogen Ceratobasidium theobromae, which causes vascular-streak dieback in Theobroma cacao.</title>
        <authorList>
            <person name="Ali S.S."/>
            <person name="Asman A."/>
            <person name="Shao J."/>
            <person name="Firmansyah A.P."/>
            <person name="Susilo A.W."/>
            <person name="Rosmana A."/>
            <person name="McMahon P."/>
            <person name="Junaid M."/>
            <person name="Guest D."/>
            <person name="Kheng T.Y."/>
            <person name="Meinhardt L.W."/>
            <person name="Bailey B.A."/>
        </authorList>
    </citation>
    <scope>NUCLEOTIDE SEQUENCE [LARGE SCALE GENOMIC DNA]</scope>
    <source>
        <strain evidence="2 3">CT2</strain>
    </source>
</reference>
<evidence type="ECO:0000313" key="3">
    <source>
        <dbReference type="Proteomes" id="UP000383932"/>
    </source>
</evidence>
<dbReference type="Gene3D" id="1.20.1280.50">
    <property type="match status" value="1"/>
</dbReference>
<organism evidence="2 3">
    <name type="scientific">Ceratobasidium theobromae</name>
    <dbReference type="NCBI Taxonomy" id="1582974"/>
    <lineage>
        <taxon>Eukaryota</taxon>
        <taxon>Fungi</taxon>
        <taxon>Dikarya</taxon>
        <taxon>Basidiomycota</taxon>
        <taxon>Agaricomycotina</taxon>
        <taxon>Agaricomycetes</taxon>
        <taxon>Cantharellales</taxon>
        <taxon>Ceratobasidiaceae</taxon>
        <taxon>Ceratobasidium</taxon>
    </lineage>
</organism>
<dbReference type="Proteomes" id="UP000383932">
    <property type="component" value="Unassembled WGS sequence"/>
</dbReference>
<accession>A0A5N5QF17</accession>